<dbReference type="InterPro" id="IPR002912">
    <property type="entry name" value="ACT_dom"/>
</dbReference>
<comment type="pathway">
    <text evidence="1">Amino-acid biosynthesis; L-phenylalanine biosynthesis; phenylpyruvate from prephenate: step 1/1.</text>
</comment>
<evidence type="ECO:0000256" key="3">
    <source>
        <dbReference type="ARBA" id="ARBA00021872"/>
    </source>
</evidence>
<evidence type="ECO:0000256" key="1">
    <source>
        <dbReference type="ARBA" id="ARBA00004741"/>
    </source>
</evidence>
<evidence type="ECO:0000313" key="13">
    <source>
        <dbReference type="Proteomes" id="UP000316252"/>
    </source>
</evidence>
<dbReference type="Gene3D" id="3.40.190.10">
    <property type="entry name" value="Periplasmic binding protein-like II"/>
    <property type="match status" value="2"/>
</dbReference>
<dbReference type="PROSITE" id="PS51671">
    <property type="entry name" value="ACT"/>
    <property type="match status" value="1"/>
</dbReference>
<dbReference type="GO" id="GO:0009094">
    <property type="term" value="P:L-phenylalanine biosynthetic process"/>
    <property type="evidence" value="ECO:0007669"/>
    <property type="project" value="UniProtKB-UniPathway"/>
</dbReference>
<protein>
    <recommendedName>
        <fullName evidence="3">Prephenate dehydratase</fullName>
        <ecNumber evidence="2">4.2.1.51</ecNumber>
    </recommendedName>
</protein>
<evidence type="ECO:0000256" key="2">
    <source>
        <dbReference type="ARBA" id="ARBA00013147"/>
    </source>
</evidence>
<evidence type="ECO:0000313" key="12">
    <source>
        <dbReference type="EMBL" id="TPW78025.1"/>
    </source>
</evidence>
<feature type="domain" description="Prephenate dehydratase" evidence="10">
    <location>
        <begin position="10"/>
        <end position="189"/>
    </location>
</feature>
<dbReference type="CDD" id="cd13632">
    <property type="entry name" value="PBP2_Aa-PDT_like"/>
    <property type="match status" value="1"/>
</dbReference>
<dbReference type="InterPro" id="IPR001086">
    <property type="entry name" value="Preph_deHydtase"/>
</dbReference>
<gene>
    <name evidence="12" type="primary">pheA</name>
    <name evidence="12" type="ORF">FJ657_05200</name>
</gene>
<feature type="domain" description="ACT" evidence="11">
    <location>
        <begin position="204"/>
        <end position="281"/>
    </location>
</feature>
<evidence type="ECO:0000256" key="6">
    <source>
        <dbReference type="ARBA" id="ARBA00023222"/>
    </source>
</evidence>
<dbReference type="UniPathway" id="UPA00121">
    <property type="reaction ID" value="UER00345"/>
</dbReference>
<evidence type="ECO:0000256" key="5">
    <source>
        <dbReference type="ARBA" id="ARBA00023141"/>
    </source>
</evidence>
<keyword evidence="7 12" id="KW-0456">Lyase</keyword>
<dbReference type="PROSITE" id="PS51171">
    <property type="entry name" value="PREPHENATE_DEHYDR_3"/>
    <property type="match status" value="1"/>
</dbReference>
<organism evidence="12 13">
    <name type="scientific">Schumannella soli</name>
    <dbReference type="NCBI Taxonomy" id="2590779"/>
    <lineage>
        <taxon>Bacteria</taxon>
        <taxon>Bacillati</taxon>
        <taxon>Actinomycetota</taxon>
        <taxon>Actinomycetes</taxon>
        <taxon>Micrococcales</taxon>
        <taxon>Microbacteriaceae</taxon>
        <taxon>Schumannella</taxon>
    </lineage>
</organism>
<evidence type="ECO:0000256" key="4">
    <source>
        <dbReference type="ARBA" id="ARBA00022605"/>
    </source>
</evidence>
<reference evidence="12 13" key="1">
    <citation type="submission" date="2019-06" db="EMBL/GenBank/DDBJ databases">
        <authorList>
            <person name="Li F."/>
        </authorList>
    </citation>
    <scope>NUCLEOTIDE SEQUENCE [LARGE SCALE GENOMIC DNA]</scope>
    <source>
        <strain evidence="12 13">10F1D-1</strain>
    </source>
</reference>
<comment type="catalytic activity">
    <reaction evidence="8">
        <text>prephenate + H(+) = 3-phenylpyruvate + CO2 + H2O</text>
        <dbReference type="Rhea" id="RHEA:21648"/>
        <dbReference type="ChEBI" id="CHEBI:15377"/>
        <dbReference type="ChEBI" id="CHEBI:15378"/>
        <dbReference type="ChEBI" id="CHEBI:16526"/>
        <dbReference type="ChEBI" id="CHEBI:18005"/>
        <dbReference type="ChEBI" id="CHEBI:29934"/>
        <dbReference type="EC" id="4.2.1.51"/>
    </reaction>
</comment>
<evidence type="ECO:0000256" key="9">
    <source>
        <dbReference type="SAM" id="MobiDB-lite"/>
    </source>
</evidence>
<dbReference type="Pfam" id="PF00800">
    <property type="entry name" value="PDT"/>
    <property type="match status" value="1"/>
</dbReference>
<dbReference type="GO" id="GO:0005737">
    <property type="term" value="C:cytoplasm"/>
    <property type="evidence" value="ECO:0007669"/>
    <property type="project" value="TreeGrafter"/>
</dbReference>
<evidence type="ECO:0000259" key="10">
    <source>
        <dbReference type="PROSITE" id="PS51171"/>
    </source>
</evidence>
<dbReference type="Gene3D" id="3.30.70.260">
    <property type="match status" value="1"/>
</dbReference>
<sequence length="353" mass="37453">MPAQPDASPVYSYLGPVGTFTWTALNQAPEAVGGEWRSVNNVGEALDDVISGRSIGAMIAIENSVEGGVSATQDALASIPGLRITGEYLVRVDFDLVARPGTALADVTTVAAHPVAYAQTHLWLDKAVPTHAHLPATSNVAAPTALLNGSPADAAVAPHGITQHLALDTLAEHIGDNQNAVTRFVMVSRSGRIPERTGADKTSIIVELPSDAAGSLLDMLEQFATRGVNMSLLESRPIGDELGRYRFVIDLDGHVHDERVADALLGLKRFSPRVTFLGSYPRADRRPVVLESRYRDEVFIEARDWLRGILSGEPDGEDAVEDAGEALPGLVVRELDDAAPGQHGADDQGPQAG</sequence>
<comment type="caution">
    <text evidence="12">The sequence shown here is derived from an EMBL/GenBank/DDBJ whole genome shotgun (WGS) entry which is preliminary data.</text>
</comment>
<feature type="region of interest" description="Disordered" evidence="9">
    <location>
        <begin position="334"/>
        <end position="353"/>
    </location>
</feature>
<proteinExistence type="predicted"/>
<dbReference type="InterPro" id="IPR045865">
    <property type="entry name" value="ACT-like_dom_sf"/>
</dbReference>
<dbReference type="AlphaFoldDB" id="A0A506Y7M0"/>
<dbReference type="GO" id="GO:0004664">
    <property type="term" value="F:prephenate dehydratase activity"/>
    <property type="evidence" value="ECO:0007669"/>
    <property type="project" value="UniProtKB-EC"/>
</dbReference>
<dbReference type="PANTHER" id="PTHR21022">
    <property type="entry name" value="PREPHENATE DEHYDRATASE P PROTEIN"/>
    <property type="match status" value="1"/>
</dbReference>
<dbReference type="RefSeq" id="WP_141162550.1">
    <property type="nucleotide sequence ID" value="NZ_VHQG01000001.1"/>
</dbReference>
<keyword evidence="13" id="KW-1185">Reference proteome</keyword>
<dbReference type="SUPFAM" id="SSF53850">
    <property type="entry name" value="Periplasmic binding protein-like II"/>
    <property type="match status" value="1"/>
</dbReference>
<dbReference type="Proteomes" id="UP000316252">
    <property type="component" value="Unassembled WGS sequence"/>
</dbReference>
<evidence type="ECO:0000259" key="11">
    <source>
        <dbReference type="PROSITE" id="PS51671"/>
    </source>
</evidence>
<dbReference type="NCBIfam" id="NF008865">
    <property type="entry name" value="PRK11898.1"/>
    <property type="match status" value="1"/>
</dbReference>
<keyword evidence="6" id="KW-0584">Phenylalanine biosynthesis</keyword>
<dbReference type="FunFam" id="3.30.70.260:FF:000012">
    <property type="entry name" value="Prephenate dehydratase"/>
    <property type="match status" value="1"/>
</dbReference>
<keyword evidence="5" id="KW-0057">Aromatic amino acid biosynthesis</keyword>
<dbReference type="SUPFAM" id="SSF55021">
    <property type="entry name" value="ACT-like"/>
    <property type="match status" value="1"/>
</dbReference>
<keyword evidence="4" id="KW-0028">Amino-acid biosynthesis</keyword>
<name>A0A506Y7M0_9MICO</name>
<evidence type="ECO:0000256" key="7">
    <source>
        <dbReference type="ARBA" id="ARBA00023239"/>
    </source>
</evidence>
<accession>A0A506Y7M0</accession>
<dbReference type="EC" id="4.2.1.51" evidence="2"/>
<dbReference type="EMBL" id="VHQG01000001">
    <property type="protein sequence ID" value="TPW78025.1"/>
    <property type="molecule type" value="Genomic_DNA"/>
</dbReference>
<dbReference type="PANTHER" id="PTHR21022:SF19">
    <property type="entry name" value="PREPHENATE DEHYDRATASE-RELATED"/>
    <property type="match status" value="1"/>
</dbReference>
<dbReference type="CDD" id="cd04905">
    <property type="entry name" value="ACT_CM-PDT"/>
    <property type="match status" value="1"/>
</dbReference>
<dbReference type="OrthoDB" id="9802281at2"/>
<evidence type="ECO:0000256" key="8">
    <source>
        <dbReference type="ARBA" id="ARBA00047848"/>
    </source>
</evidence>